<sequence length="84" mass="9523">MGIYGNYFEGDEIGFWASLRTRVKLIIHASNPETNPAVSLYLAKKLQPMKILQHEELLLLICRFRVEEETDNSTIGDLLGNPSC</sequence>
<protein>
    <submittedName>
        <fullName evidence="1">Uncharacterized protein</fullName>
    </submittedName>
</protein>
<organism evidence="1 2">
    <name type="scientific">Cordylochernes scorpioides</name>
    <dbReference type="NCBI Taxonomy" id="51811"/>
    <lineage>
        <taxon>Eukaryota</taxon>
        <taxon>Metazoa</taxon>
        <taxon>Ecdysozoa</taxon>
        <taxon>Arthropoda</taxon>
        <taxon>Chelicerata</taxon>
        <taxon>Arachnida</taxon>
        <taxon>Pseudoscorpiones</taxon>
        <taxon>Cheliferoidea</taxon>
        <taxon>Chernetidae</taxon>
        <taxon>Cordylochernes</taxon>
    </lineage>
</organism>
<dbReference type="EMBL" id="CP092870">
    <property type="protein sequence ID" value="UYV70836.1"/>
    <property type="molecule type" value="Genomic_DNA"/>
</dbReference>
<evidence type="ECO:0000313" key="2">
    <source>
        <dbReference type="Proteomes" id="UP001235939"/>
    </source>
</evidence>
<keyword evidence="2" id="KW-1185">Reference proteome</keyword>
<gene>
    <name evidence="1" type="ORF">LAZ67_8000789</name>
</gene>
<name>A0ABY6KPP5_9ARAC</name>
<reference evidence="1 2" key="1">
    <citation type="submission" date="2022-01" db="EMBL/GenBank/DDBJ databases">
        <title>A chromosomal length assembly of Cordylochernes scorpioides.</title>
        <authorList>
            <person name="Zeh D."/>
            <person name="Zeh J."/>
        </authorList>
    </citation>
    <scope>NUCLEOTIDE SEQUENCE [LARGE SCALE GENOMIC DNA]</scope>
    <source>
        <strain evidence="1">IN4F17</strain>
        <tissue evidence="1">Whole Body</tissue>
    </source>
</reference>
<proteinExistence type="predicted"/>
<evidence type="ECO:0000313" key="1">
    <source>
        <dbReference type="EMBL" id="UYV70836.1"/>
    </source>
</evidence>
<dbReference type="Proteomes" id="UP001235939">
    <property type="component" value="Chromosome 08"/>
</dbReference>
<accession>A0ABY6KPP5</accession>